<organism evidence="7 8">
    <name type="scientific">Tripterygium wilfordii</name>
    <name type="common">Thunder God vine</name>
    <dbReference type="NCBI Taxonomy" id="458696"/>
    <lineage>
        <taxon>Eukaryota</taxon>
        <taxon>Viridiplantae</taxon>
        <taxon>Streptophyta</taxon>
        <taxon>Embryophyta</taxon>
        <taxon>Tracheophyta</taxon>
        <taxon>Spermatophyta</taxon>
        <taxon>Magnoliopsida</taxon>
        <taxon>eudicotyledons</taxon>
        <taxon>Gunneridae</taxon>
        <taxon>Pentapetalae</taxon>
        <taxon>rosids</taxon>
        <taxon>fabids</taxon>
        <taxon>Celastrales</taxon>
        <taxon>Celastraceae</taxon>
        <taxon>Tripterygium</taxon>
    </lineage>
</organism>
<accession>A0A7J7E198</accession>
<evidence type="ECO:0000313" key="8">
    <source>
        <dbReference type="Proteomes" id="UP000593562"/>
    </source>
</evidence>
<evidence type="ECO:0000256" key="2">
    <source>
        <dbReference type="ARBA" id="ARBA00007447"/>
    </source>
</evidence>
<feature type="chain" id="PRO_5029446719" evidence="5">
    <location>
        <begin position="21"/>
        <end position="393"/>
    </location>
</feature>
<reference evidence="7 8" key="1">
    <citation type="journal article" date="2020" name="Nat. Commun.">
        <title>Genome of Tripterygium wilfordii and identification of cytochrome P450 involved in triptolide biosynthesis.</title>
        <authorList>
            <person name="Tu L."/>
            <person name="Su P."/>
            <person name="Zhang Z."/>
            <person name="Gao L."/>
            <person name="Wang J."/>
            <person name="Hu T."/>
            <person name="Zhou J."/>
            <person name="Zhang Y."/>
            <person name="Zhao Y."/>
            <person name="Liu Y."/>
            <person name="Song Y."/>
            <person name="Tong Y."/>
            <person name="Lu Y."/>
            <person name="Yang J."/>
            <person name="Xu C."/>
            <person name="Jia M."/>
            <person name="Peters R.J."/>
            <person name="Huang L."/>
            <person name="Gao W."/>
        </authorList>
    </citation>
    <scope>NUCLEOTIDE SEQUENCE [LARGE SCALE GENOMIC DNA]</scope>
    <source>
        <strain evidence="8">cv. XIE 37</strain>
        <tissue evidence="7">Leaf</tissue>
    </source>
</reference>
<dbReference type="InterPro" id="IPR032799">
    <property type="entry name" value="TAXi_C"/>
</dbReference>
<evidence type="ECO:0000256" key="3">
    <source>
        <dbReference type="ARBA" id="ARBA00022525"/>
    </source>
</evidence>
<comment type="similarity">
    <text evidence="2">Belongs to the peptidase A1 family.</text>
</comment>
<dbReference type="AlphaFoldDB" id="A0A7J7E198"/>
<evidence type="ECO:0000256" key="5">
    <source>
        <dbReference type="SAM" id="SignalP"/>
    </source>
</evidence>
<keyword evidence="4 5" id="KW-0732">Signal</keyword>
<protein>
    <submittedName>
        <fullName evidence="7">Putative basic 7S globulin 2 small subunit</fullName>
    </submittedName>
</protein>
<sequence length="393" mass="42571">MASLFQFLLILSSLLSLTTAVVIPVTKHASTLQYVTRIYHGTALMPLKLVVDLGGPFLWLDCSSSSGSCRPIPTRSMQCSRAMAQRLSGTKPRCELLTENRVNRLSSKGELIEDILAFRSKNGSKWSKINDFIFSCAPSVLKMGLASGTGGMLGLGRSPISLPSQLATTFDFQRKFAVCLSASDGAILLGDWDSAIDPKISRSLMYTPLVNADRFGKSHDYFIYVKSVKINGERLSIGAGEAKISSVVPYATMESSVYASFVNAYLEAATNYVNMTRVASVAPFEVCFSSEGVSRGPHGPTVPVIDLVLQSEMVKWRIYGRNSMVAVNDEVICLGFLDGGLKPTSSIVIGGFQLEDNLVEFDLGISMLGFSSSLQPCSDLVRDTDSSLKKSTR</sequence>
<dbReference type="Pfam" id="PF14543">
    <property type="entry name" value="TAXi_N"/>
    <property type="match status" value="1"/>
</dbReference>
<dbReference type="GO" id="GO:0004190">
    <property type="term" value="F:aspartic-type endopeptidase activity"/>
    <property type="evidence" value="ECO:0007669"/>
    <property type="project" value="InterPro"/>
</dbReference>
<dbReference type="GO" id="GO:0005576">
    <property type="term" value="C:extracellular region"/>
    <property type="evidence" value="ECO:0007669"/>
    <property type="project" value="UniProtKB-SubCell"/>
</dbReference>
<dbReference type="OrthoDB" id="1162128at2759"/>
<dbReference type="InterPro" id="IPR033121">
    <property type="entry name" value="PEPTIDASE_A1"/>
</dbReference>
<comment type="subcellular location">
    <subcellularLocation>
        <location evidence="1">Secreted</location>
        <location evidence="1">Extracellular space</location>
    </subcellularLocation>
</comment>
<feature type="signal peptide" evidence="5">
    <location>
        <begin position="1"/>
        <end position="20"/>
    </location>
</feature>
<evidence type="ECO:0000313" key="7">
    <source>
        <dbReference type="EMBL" id="KAF5752378.1"/>
    </source>
</evidence>
<keyword evidence="8" id="KW-1185">Reference proteome</keyword>
<dbReference type="InterPro" id="IPR032861">
    <property type="entry name" value="TAXi_N"/>
</dbReference>
<dbReference type="GO" id="GO:0006508">
    <property type="term" value="P:proteolysis"/>
    <property type="evidence" value="ECO:0007669"/>
    <property type="project" value="InterPro"/>
</dbReference>
<dbReference type="EMBL" id="JAAARO010000001">
    <property type="protein sequence ID" value="KAF5752378.1"/>
    <property type="molecule type" value="Genomic_DNA"/>
</dbReference>
<dbReference type="FunFam" id="2.40.70.10:FF:000041">
    <property type="entry name" value="Basic 7S globulin"/>
    <property type="match status" value="1"/>
</dbReference>
<name>A0A7J7E198_TRIWF</name>
<evidence type="ECO:0000256" key="4">
    <source>
        <dbReference type="ARBA" id="ARBA00022729"/>
    </source>
</evidence>
<feature type="domain" description="Peptidase A1" evidence="6">
    <location>
        <begin position="34"/>
        <end position="371"/>
    </location>
</feature>
<dbReference type="SUPFAM" id="SSF50630">
    <property type="entry name" value="Acid proteases"/>
    <property type="match status" value="1"/>
</dbReference>
<dbReference type="InterPro" id="IPR001461">
    <property type="entry name" value="Aspartic_peptidase_A1"/>
</dbReference>
<evidence type="ECO:0000259" key="6">
    <source>
        <dbReference type="PROSITE" id="PS51767"/>
    </source>
</evidence>
<dbReference type="Pfam" id="PF14541">
    <property type="entry name" value="TAXi_C"/>
    <property type="match status" value="1"/>
</dbReference>
<dbReference type="InParanoid" id="A0A7J7E198"/>
<evidence type="ECO:0000256" key="1">
    <source>
        <dbReference type="ARBA" id="ARBA00004239"/>
    </source>
</evidence>
<dbReference type="FunCoup" id="A0A7J7E198">
    <property type="interactions" value="1263"/>
</dbReference>
<dbReference type="PANTHER" id="PTHR47965">
    <property type="entry name" value="ASPARTYL PROTEASE-RELATED"/>
    <property type="match status" value="1"/>
</dbReference>
<dbReference type="InterPro" id="IPR021109">
    <property type="entry name" value="Peptidase_aspartic_dom_sf"/>
</dbReference>
<keyword evidence="3" id="KW-0964">Secreted</keyword>
<gene>
    <name evidence="7" type="ORF">HS088_TW01G00287</name>
</gene>
<dbReference type="Proteomes" id="UP000593562">
    <property type="component" value="Unassembled WGS sequence"/>
</dbReference>
<comment type="caution">
    <text evidence="7">The sequence shown here is derived from an EMBL/GenBank/DDBJ whole genome shotgun (WGS) entry which is preliminary data.</text>
</comment>
<dbReference type="Gene3D" id="2.40.70.10">
    <property type="entry name" value="Acid Proteases"/>
    <property type="match status" value="2"/>
</dbReference>
<dbReference type="PROSITE" id="PS51767">
    <property type="entry name" value="PEPTIDASE_A1"/>
    <property type="match status" value="1"/>
</dbReference>
<dbReference type="PANTHER" id="PTHR47965:SF46">
    <property type="entry name" value="BASIC 7S GLOBULIN-LIKE"/>
    <property type="match status" value="1"/>
</dbReference>
<proteinExistence type="inferred from homology"/>